<evidence type="ECO:0008006" key="2">
    <source>
        <dbReference type="Google" id="ProtNLM"/>
    </source>
</evidence>
<protein>
    <recommendedName>
        <fullName evidence="2">Bacterial surface antigen (D15) domain-containing protein</fullName>
    </recommendedName>
</protein>
<dbReference type="EMBL" id="UINC01050432">
    <property type="protein sequence ID" value="SVB63376.1"/>
    <property type="molecule type" value="Genomic_DNA"/>
</dbReference>
<proteinExistence type="predicted"/>
<dbReference type="AlphaFoldDB" id="A0A382FJW7"/>
<reference evidence="1" key="1">
    <citation type="submission" date="2018-05" db="EMBL/GenBank/DDBJ databases">
        <authorList>
            <person name="Lanie J.A."/>
            <person name="Ng W.-L."/>
            <person name="Kazmierczak K.M."/>
            <person name="Andrzejewski T.M."/>
            <person name="Davidsen T.M."/>
            <person name="Wayne K.J."/>
            <person name="Tettelin H."/>
            <person name="Glass J.I."/>
            <person name="Rusch D."/>
            <person name="Podicherti R."/>
            <person name="Tsui H.-C.T."/>
            <person name="Winkler M.E."/>
        </authorList>
    </citation>
    <scope>NUCLEOTIDE SEQUENCE</scope>
</reference>
<feature type="non-terminal residue" evidence="1">
    <location>
        <position position="1"/>
    </location>
</feature>
<accession>A0A382FJW7</accession>
<evidence type="ECO:0000313" key="1">
    <source>
        <dbReference type="EMBL" id="SVB63376.1"/>
    </source>
</evidence>
<name>A0A382FJW7_9ZZZZ</name>
<sequence length="403" mass="46757">WKNHKFRVKDKFTYNVPSKPDYVTLDPDAQTMDIDYRNNFTGKMTGETMFYRPGMRYLPRNRYVIQYHPTLHYLEKDGYMPGFRFKRSYSMLEYVESDLNVGLETKETFYKIAGWTKRPHKSIDQINYHIFDFRGVRGSGLIFTKEIDRNNSVNGLKRMNFGFYENQVKDTSRTHLYDKGRMIVASTKIHSSFFKIKNEISFDFTPFKASDWSFSRIVLTNSFDERFGLFGARFRQIYGQIWSNQNEAPLQERFNVEGAGSGDLYKKSYLRDNTSFYGNKEFFGRYHLPGDANLRAFGNQGLSGVEQVFAITFEGFLTKSIAGINFELAGFIDQGTLTGSKFVVGDKGFNNSTLMDYGIGLRISTSMFGQPLYLRIDKPFNATIDGKSIEKMNDWVLSFQKSI</sequence>
<gene>
    <name evidence="1" type="ORF">METZ01_LOCUS216230</name>
</gene>
<organism evidence="1">
    <name type="scientific">marine metagenome</name>
    <dbReference type="NCBI Taxonomy" id="408172"/>
    <lineage>
        <taxon>unclassified sequences</taxon>
        <taxon>metagenomes</taxon>
        <taxon>ecological metagenomes</taxon>
    </lineage>
</organism>